<dbReference type="SUPFAM" id="SSF141868">
    <property type="entry name" value="EAL domain-like"/>
    <property type="match status" value="1"/>
</dbReference>
<dbReference type="InterPro" id="IPR001633">
    <property type="entry name" value="EAL_dom"/>
</dbReference>
<dbReference type="InterPro" id="IPR032244">
    <property type="entry name" value="LapD_MoxY_N"/>
</dbReference>
<keyword evidence="1" id="KW-0472">Membrane</keyword>
<feature type="domain" description="EAL" evidence="2">
    <location>
        <begin position="404"/>
        <end position="635"/>
    </location>
</feature>
<dbReference type="InterPro" id="IPR050706">
    <property type="entry name" value="Cyclic-di-GMP_PDE-like"/>
</dbReference>
<accession>A0ABT1TD63</accession>
<dbReference type="PROSITE" id="PS50885">
    <property type="entry name" value="HAMP"/>
    <property type="match status" value="1"/>
</dbReference>
<dbReference type="InterPro" id="IPR043128">
    <property type="entry name" value="Rev_trsase/Diguanyl_cyclase"/>
</dbReference>
<keyword evidence="1" id="KW-1133">Transmembrane helix</keyword>
<keyword evidence="6" id="KW-1185">Reference proteome</keyword>
<gene>
    <name evidence="5" type="ORF">NP590_03710</name>
</gene>
<evidence type="ECO:0000259" key="3">
    <source>
        <dbReference type="PROSITE" id="PS50885"/>
    </source>
</evidence>
<dbReference type="Gene3D" id="6.20.270.20">
    <property type="entry name" value="LapD/MoxY periplasmic domain"/>
    <property type="match status" value="1"/>
</dbReference>
<proteinExistence type="predicted"/>
<dbReference type="PROSITE" id="PS50887">
    <property type="entry name" value="GGDEF"/>
    <property type="match status" value="1"/>
</dbReference>
<dbReference type="Pfam" id="PF00563">
    <property type="entry name" value="EAL"/>
    <property type="match status" value="1"/>
</dbReference>
<dbReference type="RefSeq" id="WP_256600885.1">
    <property type="nucleotide sequence ID" value="NZ_JANIBJ010000005.1"/>
</dbReference>
<dbReference type="Gene3D" id="3.30.110.200">
    <property type="match status" value="1"/>
</dbReference>
<dbReference type="PANTHER" id="PTHR33121:SF15">
    <property type="entry name" value="BLUE LIGHT- AND TEMPERATURE-REGULATED ANTIREPRESSOR BLUF"/>
    <property type="match status" value="1"/>
</dbReference>
<dbReference type="EMBL" id="JANIBJ010000005">
    <property type="protein sequence ID" value="MCQ8103203.1"/>
    <property type="molecule type" value="Genomic_DNA"/>
</dbReference>
<feature type="transmembrane region" description="Helical" evidence="1">
    <location>
        <begin position="155"/>
        <end position="178"/>
    </location>
</feature>
<dbReference type="SMART" id="SM00052">
    <property type="entry name" value="EAL"/>
    <property type="match status" value="1"/>
</dbReference>
<comment type="caution">
    <text evidence="5">The sequence shown here is derived from an EMBL/GenBank/DDBJ whole genome shotgun (WGS) entry which is preliminary data.</text>
</comment>
<dbReference type="Gene3D" id="3.30.70.270">
    <property type="match status" value="1"/>
</dbReference>
<evidence type="ECO:0000313" key="5">
    <source>
        <dbReference type="EMBL" id="MCQ8103203.1"/>
    </source>
</evidence>
<name>A0ABT1TD63_9GAMM</name>
<dbReference type="PANTHER" id="PTHR33121">
    <property type="entry name" value="CYCLIC DI-GMP PHOSPHODIESTERASE PDEF"/>
    <property type="match status" value="1"/>
</dbReference>
<evidence type="ECO:0000259" key="4">
    <source>
        <dbReference type="PROSITE" id="PS50887"/>
    </source>
</evidence>
<organism evidence="5 6">
    <name type="scientific">Methylomonas subterranea</name>
    <dbReference type="NCBI Taxonomy" id="2952225"/>
    <lineage>
        <taxon>Bacteria</taxon>
        <taxon>Pseudomonadati</taxon>
        <taxon>Pseudomonadota</taxon>
        <taxon>Gammaproteobacteria</taxon>
        <taxon>Methylococcales</taxon>
        <taxon>Methylococcaceae</taxon>
        <taxon>Methylomonas</taxon>
    </lineage>
</organism>
<reference evidence="5 6" key="1">
    <citation type="submission" date="2022-07" db="EMBL/GenBank/DDBJ databases">
        <title>Methylomonas rivi sp. nov., Methylomonas rosea sp. nov., Methylomonas aureus sp. nov. and Methylomonas subterranea sp. nov., four novel methanotrophs isolated from a freshwater creek and the deep terrestrial subsurface.</title>
        <authorList>
            <person name="Abin C."/>
            <person name="Sankaranarayanan K."/>
            <person name="Garner C."/>
            <person name="Sindelar R."/>
            <person name="Kotary K."/>
            <person name="Garner R."/>
            <person name="Barclay S."/>
            <person name="Lawson P."/>
            <person name="Krumholz L."/>
        </authorList>
    </citation>
    <scope>NUCLEOTIDE SEQUENCE [LARGE SCALE GENOMIC DNA]</scope>
    <source>
        <strain evidence="5 6">SURF-2</strain>
    </source>
</reference>
<feature type="domain" description="HAMP" evidence="3">
    <location>
        <begin position="172"/>
        <end position="224"/>
    </location>
</feature>
<sequence>MSLSKQLLILVSALFMLIFGVNLALSINNSKTYLENESLNHAQDTATSLGLSISPYMKSPRDPIIQAMVSAVFDMGYYQQIRLLDAGGSELISLNNTRRAAGVPDWFIALLPISPAVAQSEISSGWTISGTIYVSVNPAYAYSALYQQAKTSLSYSLAALIVSILTLTLLLRLTLASLKSMGHQAKRIAEGHFEKLEKLPWTSDVKELALTMNSMSQKIQDTIQSLRDKLEISAEKLLRDPLTGLYTKSLLDSDITHLLGLHTPAFLLLIKVDSLPELIKEQGSDTIDRLLQEFAGLIRRPAEAADASRIKAYRLYGGEFALLIETDDVEKIKTVCEALSRDMLELGRQFDKADLAHIGACQINPLESADSIKIAAQEAYEQASLIGPNSYHINLAGQHIARDIAAWKSLVFECVDSSNYTVAYTNPILAPNSGRIIMEEAISQAHDRQGQPIAIGPFISIAEKYAKIIDFDKGVILKVLDYIQQSGIEHALAVNVSSRSIKNAEFMAWLEALTKQNRAATRQLVFGFSAYAVGKDVNAHVSFFYSLHQWGGRVMIKRFEPQSLPPSINKQLKPDFIRLARDIGNGIGKSPQKLEFVTTVLEMSKLLGISVLAENILADEDHQALHKIGIMGVSR</sequence>
<keyword evidence="1" id="KW-0812">Transmembrane</keyword>
<dbReference type="Pfam" id="PF00990">
    <property type="entry name" value="GGDEF"/>
    <property type="match status" value="1"/>
</dbReference>
<dbReference type="Gene3D" id="1.10.8.500">
    <property type="entry name" value="HAMP domain in histidine kinase"/>
    <property type="match status" value="1"/>
</dbReference>
<dbReference type="SMART" id="SM00267">
    <property type="entry name" value="GGDEF"/>
    <property type="match status" value="1"/>
</dbReference>
<dbReference type="InterPro" id="IPR000160">
    <property type="entry name" value="GGDEF_dom"/>
</dbReference>
<evidence type="ECO:0000256" key="1">
    <source>
        <dbReference type="SAM" id="Phobius"/>
    </source>
</evidence>
<dbReference type="InterPro" id="IPR029787">
    <property type="entry name" value="Nucleotide_cyclase"/>
</dbReference>
<dbReference type="InterPro" id="IPR003660">
    <property type="entry name" value="HAMP_dom"/>
</dbReference>
<dbReference type="InterPro" id="IPR042461">
    <property type="entry name" value="LapD_MoxY_peri_C"/>
</dbReference>
<evidence type="ECO:0000259" key="2">
    <source>
        <dbReference type="PROSITE" id="PS50883"/>
    </source>
</evidence>
<dbReference type="Gene3D" id="3.20.20.450">
    <property type="entry name" value="EAL domain"/>
    <property type="match status" value="1"/>
</dbReference>
<dbReference type="PROSITE" id="PS50883">
    <property type="entry name" value="EAL"/>
    <property type="match status" value="1"/>
</dbReference>
<evidence type="ECO:0000313" key="6">
    <source>
        <dbReference type="Proteomes" id="UP001524499"/>
    </source>
</evidence>
<feature type="domain" description="GGDEF" evidence="4">
    <location>
        <begin position="263"/>
        <end position="396"/>
    </location>
</feature>
<protein>
    <submittedName>
        <fullName evidence="5">EAL domain-containing protein</fullName>
    </submittedName>
</protein>
<dbReference type="SUPFAM" id="SSF55073">
    <property type="entry name" value="Nucleotide cyclase"/>
    <property type="match status" value="1"/>
</dbReference>
<dbReference type="InterPro" id="IPR035919">
    <property type="entry name" value="EAL_sf"/>
</dbReference>
<dbReference type="Pfam" id="PF16448">
    <property type="entry name" value="LapD_MoxY_N"/>
    <property type="match status" value="1"/>
</dbReference>
<dbReference type="Proteomes" id="UP001524499">
    <property type="component" value="Unassembled WGS sequence"/>
</dbReference>